<gene>
    <name evidence="2" type="ORF">IAB26_02015</name>
</gene>
<reference evidence="2" key="1">
    <citation type="submission" date="2020-10" db="EMBL/GenBank/DDBJ databases">
        <authorList>
            <person name="Gilroy R."/>
        </authorList>
    </citation>
    <scope>NUCLEOTIDE SEQUENCE</scope>
    <source>
        <strain evidence="2">ChiSjej3B21-11622</strain>
    </source>
</reference>
<evidence type="ECO:0000313" key="2">
    <source>
        <dbReference type="EMBL" id="HIQ95316.1"/>
    </source>
</evidence>
<reference evidence="2" key="2">
    <citation type="journal article" date="2021" name="PeerJ">
        <title>Extensive microbial diversity within the chicken gut microbiome revealed by metagenomics and culture.</title>
        <authorList>
            <person name="Gilroy R."/>
            <person name="Ravi A."/>
            <person name="Getino M."/>
            <person name="Pursley I."/>
            <person name="Horton D.L."/>
            <person name="Alikhan N.F."/>
            <person name="Baker D."/>
            <person name="Gharbi K."/>
            <person name="Hall N."/>
            <person name="Watson M."/>
            <person name="Adriaenssens E.M."/>
            <person name="Foster-Nyarko E."/>
            <person name="Jarju S."/>
            <person name="Secka A."/>
            <person name="Antonio M."/>
            <person name="Oren A."/>
            <person name="Chaudhuri R.R."/>
            <person name="La Ragione R."/>
            <person name="Hildebrand F."/>
            <person name="Pallen M.J."/>
        </authorList>
    </citation>
    <scope>NUCLEOTIDE SEQUENCE</scope>
    <source>
        <strain evidence="2">ChiSjej3B21-11622</strain>
    </source>
</reference>
<dbReference type="AlphaFoldDB" id="A0A9D1CZD6"/>
<proteinExistence type="predicted"/>
<keyword evidence="1" id="KW-0175">Coiled coil</keyword>
<dbReference type="SUPFAM" id="SSF160527">
    <property type="entry name" value="V-type ATPase subunit E-like"/>
    <property type="match status" value="1"/>
</dbReference>
<dbReference type="InterPro" id="IPR038495">
    <property type="entry name" value="ATPase_E_C"/>
</dbReference>
<sequence>MTTEEKLKHFEEAALEEARQKSAKAVEEHRQVLEKLKQDHIDEKDRQAALQIKTETDKLKRANNMAVSKEEIEIKRQISRKHDELKEKLFVEVRQKLDDFMTTSAYQKLLIREIKEVLEVAGEDEVTIYIDPADESMLTSLHAATNTALTLSQYSFGGGIRAVLPSRHILIDNSFSTKLGEIKQDFRFDGGMSHE</sequence>
<feature type="coiled-coil region" evidence="1">
    <location>
        <begin position="8"/>
        <end position="46"/>
    </location>
</feature>
<evidence type="ECO:0000313" key="3">
    <source>
        <dbReference type="Proteomes" id="UP000886886"/>
    </source>
</evidence>
<protein>
    <submittedName>
        <fullName evidence="2">V-type ATP synthase subunit E</fullName>
    </submittedName>
</protein>
<accession>A0A9D1CZD6</accession>
<dbReference type="Gene3D" id="3.30.2320.30">
    <property type="entry name" value="ATP synthase, E subunit, C-terminal"/>
    <property type="match status" value="1"/>
</dbReference>
<comment type="caution">
    <text evidence="2">The sequence shown here is derived from an EMBL/GenBank/DDBJ whole genome shotgun (WGS) entry which is preliminary data.</text>
</comment>
<evidence type="ECO:0000256" key="1">
    <source>
        <dbReference type="SAM" id="Coils"/>
    </source>
</evidence>
<dbReference type="EMBL" id="DVFT01000028">
    <property type="protein sequence ID" value="HIQ95316.1"/>
    <property type="molecule type" value="Genomic_DNA"/>
</dbReference>
<name>A0A9D1CZD6_9FIRM</name>
<organism evidence="2 3">
    <name type="scientific">Candidatus Limivivens merdigallinarum</name>
    <dbReference type="NCBI Taxonomy" id="2840859"/>
    <lineage>
        <taxon>Bacteria</taxon>
        <taxon>Bacillati</taxon>
        <taxon>Bacillota</taxon>
        <taxon>Clostridia</taxon>
        <taxon>Lachnospirales</taxon>
        <taxon>Lachnospiraceae</taxon>
        <taxon>Lachnospiraceae incertae sedis</taxon>
        <taxon>Candidatus Limivivens</taxon>
    </lineage>
</organism>
<dbReference type="Proteomes" id="UP000886886">
    <property type="component" value="Unassembled WGS sequence"/>
</dbReference>